<dbReference type="AlphaFoldDB" id="A0A495RHI5"/>
<dbReference type="Proteomes" id="UP000278542">
    <property type="component" value="Unassembled WGS sequence"/>
</dbReference>
<keyword evidence="2" id="KW-1185">Reference proteome</keyword>
<reference evidence="1 2" key="1">
    <citation type="submission" date="2018-10" db="EMBL/GenBank/DDBJ databases">
        <title>Genomic Encyclopedia of Type Strains, Phase IV (KMG-IV): sequencing the most valuable type-strain genomes for metagenomic binning, comparative biology and taxonomic classification.</title>
        <authorList>
            <person name="Goeker M."/>
        </authorList>
    </citation>
    <scope>NUCLEOTIDE SEQUENCE [LARGE SCALE GENOMIC DNA]</scope>
    <source>
        <strain evidence="1 2">DSM 22228</strain>
    </source>
</reference>
<proteinExistence type="predicted"/>
<evidence type="ECO:0000313" key="1">
    <source>
        <dbReference type="EMBL" id="RKS86889.1"/>
    </source>
</evidence>
<gene>
    <name evidence="1" type="ORF">DES39_0093</name>
</gene>
<sequence>MMINKSFMGGSSDMRSSSYNGHFTALENDVITVLNNNKITTSIYSNITALKSRIVVNTIQNCTGITKRVLAYVNNKKVRGGYWLGVQKRIIIKYSY</sequence>
<accession>A0A495RHI5</accession>
<comment type="caution">
    <text evidence="1">The sequence shown here is derived from an EMBL/GenBank/DDBJ whole genome shotgun (WGS) entry which is preliminary data.</text>
</comment>
<dbReference type="EMBL" id="RBWY01000001">
    <property type="protein sequence ID" value="RKS86889.1"/>
    <property type="molecule type" value="Genomic_DNA"/>
</dbReference>
<organism evidence="1 2">
    <name type="scientific">Orbus hercynius</name>
    <dbReference type="NCBI Taxonomy" id="593135"/>
    <lineage>
        <taxon>Bacteria</taxon>
        <taxon>Pseudomonadati</taxon>
        <taxon>Pseudomonadota</taxon>
        <taxon>Gammaproteobacteria</taxon>
        <taxon>Orbales</taxon>
        <taxon>Orbaceae</taxon>
        <taxon>Orbus</taxon>
    </lineage>
</organism>
<name>A0A495RHI5_9GAMM</name>
<evidence type="ECO:0000313" key="2">
    <source>
        <dbReference type="Proteomes" id="UP000278542"/>
    </source>
</evidence>
<protein>
    <submittedName>
        <fullName evidence="1">Uncharacterized protein</fullName>
    </submittedName>
</protein>